<keyword evidence="1" id="KW-0863">Zinc-finger</keyword>
<dbReference type="OrthoDB" id="5151719at2759"/>
<keyword evidence="5" id="KW-1185">Reference proteome</keyword>
<evidence type="ECO:0000256" key="2">
    <source>
        <dbReference type="SAM" id="MobiDB-lite"/>
    </source>
</evidence>
<dbReference type="PROSITE" id="PS50158">
    <property type="entry name" value="ZF_CCHC"/>
    <property type="match status" value="1"/>
</dbReference>
<feature type="compositionally biased region" description="Acidic residues" evidence="2">
    <location>
        <begin position="121"/>
        <end position="149"/>
    </location>
</feature>
<proteinExistence type="predicted"/>
<feature type="region of interest" description="Disordered" evidence="2">
    <location>
        <begin position="121"/>
        <end position="152"/>
    </location>
</feature>
<name>A0A136IHY9_9PEZI</name>
<dbReference type="SMART" id="SM00343">
    <property type="entry name" value="ZnF_C2HC"/>
    <property type="match status" value="1"/>
</dbReference>
<keyword evidence="1" id="KW-0862">Zinc</keyword>
<organism evidence="4 5">
    <name type="scientific">Microdochium bolleyi</name>
    <dbReference type="NCBI Taxonomy" id="196109"/>
    <lineage>
        <taxon>Eukaryota</taxon>
        <taxon>Fungi</taxon>
        <taxon>Dikarya</taxon>
        <taxon>Ascomycota</taxon>
        <taxon>Pezizomycotina</taxon>
        <taxon>Sordariomycetes</taxon>
        <taxon>Xylariomycetidae</taxon>
        <taxon>Xylariales</taxon>
        <taxon>Microdochiaceae</taxon>
        <taxon>Microdochium</taxon>
    </lineage>
</organism>
<dbReference type="Gene3D" id="4.10.60.10">
    <property type="entry name" value="Zinc finger, CCHC-type"/>
    <property type="match status" value="1"/>
</dbReference>
<dbReference type="Pfam" id="PF00098">
    <property type="entry name" value="zf-CCHC"/>
    <property type="match status" value="1"/>
</dbReference>
<dbReference type="InterPro" id="IPR036875">
    <property type="entry name" value="Znf_CCHC_sf"/>
</dbReference>
<reference evidence="5" key="1">
    <citation type="submission" date="2016-02" db="EMBL/GenBank/DDBJ databases">
        <title>Draft genome sequence of Microdochium bolleyi, a fungal endophyte of beachgrass.</title>
        <authorList>
            <consortium name="DOE Joint Genome Institute"/>
            <person name="David A.S."/>
            <person name="May G."/>
            <person name="Haridas S."/>
            <person name="Lim J."/>
            <person name="Wang M."/>
            <person name="Labutti K."/>
            <person name="Lipzen A."/>
            <person name="Barry K."/>
            <person name="Grigoriev I.V."/>
        </authorList>
    </citation>
    <scope>NUCLEOTIDE SEQUENCE [LARGE SCALE GENOMIC DNA]</scope>
    <source>
        <strain evidence="5">J235TASD1</strain>
    </source>
</reference>
<gene>
    <name evidence="4" type="ORF">Micbo1qcDRAFT_210568</name>
</gene>
<dbReference type="SUPFAM" id="SSF57756">
    <property type="entry name" value="Retrovirus zinc finger-like domains"/>
    <property type="match status" value="1"/>
</dbReference>
<feature type="region of interest" description="Disordered" evidence="2">
    <location>
        <begin position="55"/>
        <end position="105"/>
    </location>
</feature>
<dbReference type="GO" id="GO:0008270">
    <property type="term" value="F:zinc ion binding"/>
    <property type="evidence" value="ECO:0007669"/>
    <property type="project" value="UniProtKB-KW"/>
</dbReference>
<dbReference type="Proteomes" id="UP000070501">
    <property type="component" value="Unassembled WGS sequence"/>
</dbReference>
<dbReference type="GO" id="GO:0003676">
    <property type="term" value="F:nucleic acid binding"/>
    <property type="evidence" value="ECO:0007669"/>
    <property type="project" value="InterPro"/>
</dbReference>
<dbReference type="AlphaFoldDB" id="A0A136IHY9"/>
<keyword evidence="1" id="KW-0479">Metal-binding</keyword>
<dbReference type="EMBL" id="KQ964399">
    <property type="protein sequence ID" value="KXJ84596.1"/>
    <property type="molecule type" value="Genomic_DNA"/>
</dbReference>
<evidence type="ECO:0000256" key="1">
    <source>
        <dbReference type="PROSITE-ProRule" id="PRU00047"/>
    </source>
</evidence>
<accession>A0A136IHY9</accession>
<sequence length="525" mass="60517">MDLSKAIKKNGRTKACYNCGKEGHFANKCDKPRRAYNPAPERTIKASYALGMVEDLKEAPSNDEAEDPSAPRAPVISATEQEARTPQDVEEMDSSNQSNNAPDDDVEPLVLAYANEEVYDSPDQCEVDYENDTSETEQQGDSDWSDDQEERGTKVRHFHGVYVDNTRDVQHCLSQPDRPRVKGDHKWVDITHNSHWKILWIYCVHDACIDHLSQKVKHECFPCRNNNEPIPAVDMGGRGMEEWIVHPRGGTYYELEETEYHPEECIFDTRSSWDCPHPECRKHYESKIALNIGRRTPEPLGQTRGTELLTELSQLLEDVACSPTAREYLQSMRQAWDEQVAFVSEHALATTLDRKEFLEVTKIIQLEINEDPDGDKTKRRKAIWETIEDLHMDGNLDISRNHRLDRETGYQQGTYQQRKFSQYATDVYENLDRIFENHTEAYTMKESMGIEDLVQYLFRKKYLQPHLSTADLIGQEISDQIQNQHRKTSTEIIREALNLQIKQLYDSGTLAVGKYTGQGKGPRRT</sequence>
<dbReference type="InterPro" id="IPR001878">
    <property type="entry name" value="Znf_CCHC"/>
</dbReference>
<feature type="domain" description="CCHC-type" evidence="3">
    <location>
        <begin position="16"/>
        <end position="31"/>
    </location>
</feature>
<evidence type="ECO:0000313" key="5">
    <source>
        <dbReference type="Proteomes" id="UP000070501"/>
    </source>
</evidence>
<evidence type="ECO:0000313" key="4">
    <source>
        <dbReference type="EMBL" id="KXJ84596.1"/>
    </source>
</evidence>
<evidence type="ECO:0000259" key="3">
    <source>
        <dbReference type="PROSITE" id="PS50158"/>
    </source>
</evidence>
<dbReference type="InParanoid" id="A0A136IHY9"/>
<protein>
    <recommendedName>
        <fullName evidence="3">CCHC-type domain-containing protein</fullName>
    </recommendedName>
</protein>